<dbReference type="PANTHER" id="PTHR19854:SF1">
    <property type="entry name" value="GUANINE NUCLEOTIDE-BINDING PROTEIN SUBUNIT BETA-LIKE PROTEIN 1"/>
    <property type="match status" value="1"/>
</dbReference>
<dbReference type="InterPro" id="IPR036322">
    <property type="entry name" value="WD40_repeat_dom_sf"/>
</dbReference>
<organism evidence="4 5">
    <name type="scientific">Acipenser oxyrinchus oxyrinchus</name>
    <dbReference type="NCBI Taxonomy" id="40147"/>
    <lineage>
        <taxon>Eukaryota</taxon>
        <taxon>Metazoa</taxon>
        <taxon>Chordata</taxon>
        <taxon>Craniata</taxon>
        <taxon>Vertebrata</taxon>
        <taxon>Euteleostomi</taxon>
        <taxon>Actinopterygii</taxon>
        <taxon>Chondrostei</taxon>
        <taxon>Acipenseriformes</taxon>
        <taxon>Acipenseridae</taxon>
        <taxon>Acipenser</taxon>
    </lineage>
</organism>
<dbReference type="EMBL" id="JAGXEW010000021">
    <property type="protein sequence ID" value="KAK1159977.1"/>
    <property type="molecule type" value="Genomic_DNA"/>
</dbReference>
<dbReference type="PROSITE" id="PS50294">
    <property type="entry name" value="WD_REPEATS_REGION"/>
    <property type="match status" value="1"/>
</dbReference>
<keyword evidence="2" id="KW-0677">Repeat</keyword>
<accession>A0AAD8G1V7</accession>
<evidence type="ECO:0000256" key="2">
    <source>
        <dbReference type="ARBA" id="ARBA00022737"/>
    </source>
</evidence>
<keyword evidence="1 3" id="KW-0853">WD repeat</keyword>
<protein>
    <submittedName>
        <fullName evidence="4">Guanine nucleotide-binding protein subunit beta-like protein 1 isoform X1</fullName>
    </submittedName>
</protein>
<proteinExistence type="predicted"/>
<feature type="repeat" description="WD" evidence="3">
    <location>
        <begin position="246"/>
        <end position="287"/>
    </location>
</feature>
<keyword evidence="5" id="KW-1185">Reference proteome</keyword>
<dbReference type="Proteomes" id="UP001230051">
    <property type="component" value="Unassembled WGS sequence"/>
</dbReference>
<name>A0AAD8G1V7_ACIOX</name>
<dbReference type="SMART" id="SM00320">
    <property type="entry name" value="WD40"/>
    <property type="match status" value="6"/>
</dbReference>
<dbReference type="PROSITE" id="PS50082">
    <property type="entry name" value="WD_REPEATS_2"/>
    <property type="match status" value="3"/>
</dbReference>
<gene>
    <name evidence="4" type="primary">GNB1L</name>
    <name evidence="4" type="ORF">AOXY_G21464</name>
</gene>
<feature type="repeat" description="WD" evidence="3">
    <location>
        <begin position="80"/>
        <end position="106"/>
    </location>
</feature>
<reference evidence="4" key="1">
    <citation type="submission" date="2022-02" db="EMBL/GenBank/DDBJ databases">
        <title>Atlantic sturgeon de novo genome assembly.</title>
        <authorList>
            <person name="Stock M."/>
            <person name="Klopp C."/>
            <person name="Guiguen Y."/>
            <person name="Cabau C."/>
            <person name="Parinello H."/>
            <person name="Santidrian Yebra-Pimentel E."/>
            <person name="Kuhl H."/>
            <person name="Dirks R.P."/>
            <person name="Guessner J."/>
            <person name="Wuertz S."/>
            <person name="Du K."/>
            <person name="Schartl M."/>
        </authorList>
    </citation>
    <scope>NUCLEOTIDE SEQUENCE</scope>
    <source>
        <strain evidence="4">STURGEONOMICS-FGT-2020</strain>
        <tissue evidence="4">Whole blood</tissue>
    </source>
</reference>
<evidence type="ECO:0000313" key="4">
    <source>
        <dbReference type="EMBL" id="KAK1159977.1"/>
    </source>
</evidence>
<evidence type="ECO:0000256" key="3">
    <source>
        <dbReference type="PROSITE-ProRule" id="PRU00221"/>
    </source>
</evidence>
<feature type="repeat" description="WD" evidence="3">
    <location>
        <begin position="333"/>
        <end position="374"/>
    </location>
</feature>
<dbReference type="PANTHER" id="PTHR19854">
    <property type="entry name" value="TRANSDUCIN BETA-LIKE 3"/>
    <property type="match status" value="1"/>
</dbReference>
<dbReference type="InterPro" id="IPR001680">
    <property type="entry name" value="WD40_rpt"/>
</dbReference>
<evidence type="ECO:0000256" key="1">
    <source>
        <dbReference type="ARBA" id="ARBA00022574"/>
    </source>
</evidence>
<dbReference type="Pfam" id="PF00400">
    <property type="entry name" value="WD40"/>
    <property type="match status" value="2"/>
</dbReference>
<dbReference type="SUPFAM" id="SSF50978">
    <property type="entry name" value="WD40 repeat-like"/>
    <property type="match status" value="1"/>
</dbReference>
<evidence type="ECO:0000313" key="5">
    <source>
        <dbReference type="Proteomes" id="UP001230051"/>
    </source>
</evidence>
<dbReference type="AlphaFoldDB" id="A0AAD8G1V7"/>
<comment type="caution">
    <text evidence="4">The sequence shown here is derived from an EMBL/GenBank/DDBJ whole genome shotgun (WGS) entry which is preliminary data.</text>
</comment>
<dbReference type="InterPro" id="IPR015943">
    <property type="entry name" value="WD40/YVTN_repeat-like_dom_sf"/>
</dbReference>
<dbReference type="Gene3D" id="2.130.10.10">
    <property type="entry name" value="YVTN repeat-like/Quinoprotein amine dehydrogenase"/>
    <property type="match status" value="2"/>
</dbReference>
<sequence>MLLYYSFSTDGMSYAVFYSAPPSFSTGPLLSLSQFGFYVRPWREWKAAMALPLPDPQFVLRGTGAPVNTLHFCCRNQEQDKPLLFSGSANGAVHVWNLRTRRTESVLEGHGGASVLWVQTLNSRDALISQGRDLRVCMWDLAEGRSVVTDSILTESVGFCQCSLLDREGGHWLLAVPGADMAAVRVLDLPSKTPVCTLKPDANLGMPMCLKLWQPDSGSSPLLWAGYEDGSVSLWNLSERSLLSRLACHAEPVMSLDFDPGKLRGVSGSSEKAINSWTLDGQQSLKLQDSVELVNPGISHLCIREDRRILATAGWDHRIRLLGWKKLKPLAVLQYHTDVVQCVAFSDHDVPNKRLMAAGSKDQRISFWSVYNQI</sequence>